<protein>
    <submittedName>
        <fullName evidence="1">Uncharacterized protein</fullName>
    </submittedName>
</protein>
<gene>
    <name evidence="1" type="ORF">CSKR_107332</name>
</gene>
<reference evidence="1 2" key="2">
    <citation type="journal article" date="2021" name="Genomics">
        <title>High-quality reference genome for Clonorchis sinensis.</title>
        <authorList>
            <person name="Young N.D."/>
            <person name="Stroehlein A.J."/>
            <person name="Kinkar L."/>
            <person name="Wang T."/>
            <person name="Sohn W.M."/>
            <person name="Chang B.C.H."/>
            <person name="Kaur P."/>
            <person name="Weisz D."/>
            <person name="Dudchenko O."/>
            <person name="Aiden E.L."/>
            <person name="Korhonen P.K."/>
            <person name="Gasser R.B."/>
        </authorList>
    </citation>
    <scope>NUCLEOTIDE SEQUENCE [LARGE SCALE GENOMIC DNA]</scope>
    <source>
        <strain evidence="1">Cs-k2</strain>
    </source>
</reference>
<evidence type="ECO:0000313" key="1">
    <source>
        <dbReference type="EMBL" id="KAG5445278.1"/>
    </source>
</evidence>
<organism evidence="1 2">
    <name type="scientific">Clonorchis sinensis</name>
    <name type="common">Chinese liver fluke</name>
    <dbReference type="NCBI Taxonomy" id="79923"/>
    <lineage>
        <taxon>Eukaryota</taxon>
        <taxon>Metazoa</taxon>
        <taxon>Spiralia</taxon>
        <taxon>Lophotrochozoa</taxon>
        <taxon>Platyhelminthes</taxon>
        <taxon>Trematoda</taxon>
        <taxon>Digenea</taxon>
        <taxon>Opisthorchiida</taxon>
        <taxon>Opisthorchiata</taxon>
        <taxon>Opisthorchiidae</taxon>
        <taxon>Clonorchis</taxon>
    </lineage>
</organism>
<sequence length="157" mass="17642">MSLFVVAGNGPSGRKGTVESRKGLVAGVLSNWVWQCHAITALPYFGFRTAPGREGAVESRKGTFADVLSNWLWKRHVIIGLTYFGFWTAPYRTSYLRSSGLVVCVLMSASWDDCRPDTRMRRINGFSVMEMSLRRSHFPIDNTGKSDELITTFLELL</sequence>
<accession>A0A3R7CIK3</accession>
<name>A0A3R7CIK3_CLOSI</name>
<dbReference type="EMBL" id="NIRI02000056">
    <property type="protein sequence ID" value="KAG5445278.1"/>
    <property type="molecule type" value="Genomic_DNA"/>
</dbReference>
<dbReference type="Proteomes" id="UP000286415">
    <property type="component" value="Unassembled WGS sequence"/>
</dbReference>
<keyword evidence="2" id="KW-1185">Reference proteome</keyword>
<dbReference type="AlphaFoldDB" id="A0A3R7CIK3"/>
<reference evidence="1 2" key="1">
    <citation type="journal article" date="2018" name="Biotechnol. Adv.">
        <title>Improved genomic resources and new bioinformatic workflow for the carcinogenic parasite Clonorchis sinensis: Biotechnological implications.</title>
        <authorList>
            <person name="Wang D."/>
            <person name="Korhonen P.K."/>
            <person name="Gasser R.B."/>
            <person name="Young N.D."/>
        </authorList>
    </citation>
    <scope>NUCLEOTIDE SEQUENCE [LARGE SCALE GENOMIC DNA]</scope>
    <source>
        <strain evidence="1">Cs-k2</strain>
    </source>
</reference>
<dbReference type="InParanoid" id="A0A3R7CIK3"/>
<evidence type="ECO:0000313" key="2">
    <source>
        <dbReference type="Proteomes" id="UP000286415"/>
    </source>
</evidence>
<proteinExistence type="predicted"/>
<comment type="caution">
    <text evidence="1">The sequence shown here is derived from an EMBL/GenBank/DDBJ whole genome shotgun (WGS) entry which is preliminary data.</text>
</comment>